<evidence type="ECO:0000259" key="7">
    <source>
        <dbReference type="Pfam" id="PF06271"/>
    </source>
</evidence>
<dbReference type="PANTHER" id="PTHR36115">
    <property type="entry name" value="PROLINE-RICH ANTIGEN HOMOLOG-RELATED"/>
    <property type="match status" value="1"/>
</dbReference>
<dbReference type="AlphaFoldDB" id="A0A9D1XR14"/>
<keyword evidence="5 6" id="KW-0472">Membrane</keyword>
<evidence type="ECO:0000256" key="3">
    <source>
        <dbReference type="ARBA" id="ARBA00022692"/>
    </source>
</evidence>
<evidence type="ECO:0000313" key="9">
    <source>
        <dbReference type="Proteomes" id="UP000886724"/>
    </source>
</evidence>
<dbReference type="InterPro" id="IPR010432">
    <property type="entry name" value="RDD"/>
</dbReference>
<dbReference type="GO" id="GO:0005886">
    <property type="term" value="C:plasma membrane"/>
    <property type="evidence" value="ECO:0007669"/>
    <property type="project" value="UniProtKB-SubCell"/>
</dbReference>
<sequence length="215" mass="24468">MKKILELRNKEEKNELSHIRRFLAYAIDWYLGGVVASLPIIIIYMMLHEGATSIPQNIAIFDYPYNFIAGSLSFLVAIIYYVGVPWVVFKGQTVGKRLLKLKIVSNDYQEASTKQIIIRQLVMIILVEGSIYSCSNMLHQIINAATNFNFSGLYAYIGLVISLISALLVLFLKSKRALHDLVTNTKVVYLDSNQYTVAVRRMKKKMRKNLKLANG</sequence>
<evidence type="ECO:0000256" key="6">
    <source>
        <dbReference type="SAM" id="Phobius"/>
    </source>
</evidence>
<dbReference type="PANTHER" id="PTHR36115:SF4">
    <property type="entry name" value="MEMBRANE PROTEIN"/>
    <property type="match status" value="1"/>
</dbReference>
<reference evidence="8" key="1">
    <citation type="journal article" date="2021" name="PeerJ">
        <title>Extensive microbial diversity within the chicken gut microbiome revealed by metagenomics and culture.</title>
        <authorList>
            <person name="Gilroy R."/>
            <person name="Ravi A."/>
            <person name="Getino M."/>
            <person name="Pursley I."/>
            <person name="Horton D.L."/>
            <person name="Alikhan N.F."/>
            <person name="Baker D."/>
            <person name="Gharbi K."/>
            <person name="Hall N."/>
            <person name="Watson M."/>
            <person name="Adriaenssens E.M."/>
            <person name="Foster-Nyarko E."/>
            <person name="Jarju S."/>
            <person name="Secka A."/>
            <person name="Antonio M."/>
            <person name="Oren A."/>
            <person name="Chaudhuri R.R."/>
            <person name="La Ragione R."/>
            <person name="Hildebrand F."/>
            <person name="Pallen M.J."/>
        </authorList>
    </citation>
    <scope>NUCLEOTIDE SEQUENCE</scope>
    <source>
        <strain evidence="8">ChiGjej1B1-14440</strain>
    </source>
</reference>
<dbReference type="Proteomes" id="UP000886724">
    <property type="component" value="Unassembled WGS sequence"/>
</dbReference>
<accession>A0A9D1XR14</accession>
<name>A0A9D1XR14_9FIRM</name>
<feature type="transmembrane region" description="Helical" evidence="6">
    <location>
        <begin position="67"/>
        <end position="89"/>
    </location>
</feature>
<protein>
    <submittedName>
        <fullName evidence="8">RDD family protein</fullName>
    </submittedName>
</protein>
<gene>
    <name evidence="8" type="ORF">H9980_10670</name>
</gene>
<dbReference type="InterPro" id="IPR051791">
    <property type="entry name" value="Pra-immunoreactive"/>
</dbReference>
<organism evidence="8 9">
    <name type="scientific">Candidatus Erysipelatoclostridium merdavium</name>
    <dbReference type="NCBI Taxonomy" id="2838566"/>
    <lineage>
        <taxon>Bacteria</taxon>
        <taxon>Bacillati</taxon>
        <taxon>Bacillota</taxon>
        <taxon>Erysipelotrichia</taxon>
        <taxon>Erysipelotrichales</taxon>
        <taxon>Erysipelotrichales incertae sedis</taxon>
    </lineage>
</organism>
<evidence type="ECO:0000256" key="1">
    <source>
        <dbReference type="ARBA" id="ARBA00004651"/>
    </source>
</evidence>
<reference evidence="8" key="2">
    <citation type="submission" date="2021-04" db="EMBL/GenBank/DDBJ databases">
        <authorList>
            <person name="Gilroy R."/>
        </authorList>
    </citation>
    <scope>NUCLEOTIDE SEQUENCE</scope>
    <source>
        <strain evidence="8">ChiGjej1B1-14440</strain>
    </source>
</reference>
<feature type="domain" description="RDD" evidence="7">
    <location>
        <begin position="19"/>
        <end position="183"/>
    </location>
</feature>
<proteinExistence type="predicted"/>
<keyword evidence="2" id="KW-1003">Cell membrane</keyword>
<evidence type="ECO:0000256" key="4">
    <source>
        <dbReference type="ARBA" id="ARBA00022989"/>
    </source>
</evidence>
<keyword evidence="4 6" id="KW-1133">Transmembrane helix</keyword>
<evidence type="ECO:0000256" key="2">
    <source>
        <dbReference type="ARBA" id="ARBA00022475"/>
    </source>
</evidence>
<keyword evidence="3 6" id="KW-0812">Transmembrane</keyword>
<dbReference type="Pfam" id="PF06271">
    <property type="entry name" value="RDD"/>
    <property type="match status" value="1"/>
</dbReference>
<evidence type="ECO:0000313" key="8">
    <source>
        <dbReference type="EMBL" id="HIX82415.1"/>
    </source>
</evidence>
<feature type="transmembrane region" description="Helical" evidence="6">
    <location>
        <begin position="121"/>
        <end position="141"/>
    </location>
</feature>
<comment type="caution">
    <text evidence="8">The sequence shown here is derived from an EMBL/GenBank/DDBJ whole genome shotgun (WGS) entry which is preliminary data.</text>
</comment>
<feature type="transmembrane region" description="Helical" evidence="6">
    <location>
        <begin position="153"/>
        <end position="172"/>
    </location>
</feature>
<feature type="transmembrane region" description="Helical" evidence="6">
    <location>
        <begin position="22"/>
        <end position="47"/>
    </location>
</feature>
<dbReference type="EMBL" id="DXET01000236">
    <property type="protein sequence ID" value="HIX82415.1"/>
    <property type="molecule type" value="Genomic_DNA"/>
</dbReference>
<evidence type="ECO:0000256" key="5">
    <source>
        <dbReference type="ARBA" id="ARBA00023136"/>
    </source>
</evidence>
<comment type="subcellular location">
    <subcellularLocation>
        <location evidence="1">Cell membrane</location>
        <topology evidence="1">Multi-pass membrane protein</topology>
    </subcellularLocation>
</comment>